<proteinExistence type="predicted"/>
<dbReference type="PANTHER" id="PTHR15635">
    <property type="entry name" value="COILED-COIL DOMAIN CONTAINING PROTEIN 9"/>
    <property type="match status" value="1"/>
</dbReference>
<feature type="compositionally biased region" description="Basic and acidic residues" evidence="3">
    <location>
        <begin position="572"/>
        <end position="585"/>
    </location>
</feature>
<reference evidence="4 5" key="1">
    <citation type="journal article" date="2018" name="Nat. Ecol. Evol.">
        <title>Shark genomes provide insights into elasmobranch evolution and the origin of vertebrates.</title>
        <authorList>
            <person name="Hara Y"/>
            <person name="Yamaguchi K"/>
            <person name="Onimaru K"/>
            <person name="Kadota M"/>
            <person name="Koyanagi M"/>
            <person name="Keeley SD"/>
            <person name="Tatsumi K"/>
            <person name="Tanaka K"/>
            <person name="Motone F"/>
            <person name="Kageyama Y"/>
            <person name="Nozu R"/>
            <person name="Adachi N"/>
            <person name="Nishimura O"/>
            <person name="Nakagawa R"/>
            <person name="Tanegashima C"/>
            <person name="Kiyatake I"/>
            <person name="Matsumoto R"/>
            <person name="Murakumo K"/>
            <person name="Nishida K"/>
            <person name="Terakita A"/>
            <person name="Kuratani S"/>
            <person name="Sato K"/>
            <person name="Hyodo S Kuraku.S."/>
        </authorList>
    </citation>
    <scope>NUCLEOTIDE SEQUENCE [LARGE SCALE GENOMIC DNA]</scope>
</reference>
<evidence type="ECO:0000256" key="1">
    <source>
        <dbReference type="ARBA" id="ARBA00022553"/>
    </source>
</evidence>
<dbReference type="Proteomes" id="UP000288216">
    <property type="component" value="Unassembled WGS sequence"/>
</dbReference>
<feature type="region of interest" description="Disordered" evidence="3">
    <location>
        <begin position="407"/>
        <end position="456"/>
    </location>
</feature>
<dbReference type="OrthoDB" id="10058133at2759"/>
<dbReference type="EMBL" id="BFAA01012077">
    <property type="protein sequence ID" value="GCB79763.1"/>
    <property type="molecule type" value="Genomic_DNA"/>
</dbReference>
<feature type="compositionally biased region" description="Basic and acidic residues" evidence="3">
    <location>
        <begin position="413"/>
        <end position="432"/>
    </location>
</feature>
<keyword evidence="2" id="KW-0175">Coiled coil</keyword>
<feature type="compositionally biased region" description="Basic and acidic residues" evidence="3">
    <location>
        <begin position="282"/>
        <end position="349"/>
    </location>
</feature>
<feature type="compositionally biased region" description="Polar residues" evidence="3">
    <location>
        <begin position="557"/>
        <end position="569"/>
    </location>
</feature>
<dbReference type="STRING" id="75743.A0A401Q366"/>
<feature type="region of interest" description="Disordered" evidence="3">
    <location>
        <begin position="37"/>
        <end position="69"/>
    </location>
</feature>
<evidence type="ECO:0000256" key="2">
    <source>
        <dbReference type="ARBA" id="ARBA00023054"/>
    </source>
</evidence>
<feature type="region of interest" description="Disordered" evidence="3">
    <location>
        <begin position="111"/>
        <end position="188"/>
    </location>
</feature>
<sequence length="614" mass="70789">MSTAEDPNLKTREEKDADLDRKIEALRKKNEALMKRHKEIEEDRRKAEEDGISVTNRKPRHEAEHDRKWSEKDILTVTVDLSKSPSEWEEKRRQNIEQMNEEMEKIAEYERNQMDGSGEKNPMRNFLDDPRRLGSLPDADRKDGSRRHIRNWGGPDFDKVKTGLDRDKDWQGRRSGSKGSVDMTLSMTGRERAEYMRWKKERERIDQERLARHRNATGQWRREWDAEKTESISVDNSRNVFGKFRVLFSTVRTHSEKVGKDGENLLNERRPPKPPTISDFVAHSRDKDSRRGKDKRGGKNYSMHDDRWEAGEAAHEPKQISEDQQEKRFKGKPAQDVKLSELKANKEELLVDAVDDEDEWEDASDDEEEIVGEDVSDSDGELEETKELEEKQEAKGIKEEVEMEVETVQHVSRSPEIDAKQQRVRKARESPKLHIPPMEETVQFKETAPKPLSPFSLEEYHPVKDWAEEMETSSPRCNVEQNPLQTVNTAKEECKVENKQGDIAADRESLPSDVQTGMEPVSVREPSPLQYGTESNQPTAEILNAHVDPDIRDGDQSSDSATIVATQAATEEELKQQEVNRREDGFLEPSTRTTRSTDCVEDNEHSSGSPRALE</sequence>
<evidence type="ECO:0000256" key="3">
    <source>
        <dbReference type="SAM" id="MobiDB-lite"/>
    </source>
</evidence>
<name>A0A401Q366_SCYTO</name>
<feature type="region of interest" description="Disordered" evidence="3">
    <location>
        <begin position="255"/>
        <end position="395"/>
    </location>
</feature>
<dbReference type="Pfam" id="PF15266">
    <property type="entry name" value="DUF4594"/>
    <property type="match status" value="1"/>
</dbReference>
<dbReference type="InterPro" id="IPR029336">
    <property type="entry name" value="DUF4594"/>
</dbReference>
<feature type="compositionally biased region" description="Basic and acidic residues" evidence="3">
    <location>
        <begin position="111"/>
        <end position="143"/>
    </location>
</feature>
<feature type="region of interest" description="Disordered" evidence="3">
    <location>
        <begin position="488"/>
        <end position="614"/>
    </location>
</feature>
<dbReference type="AlphaFoldDB" id="A0A401Q366"/>
<accession>A0A401Q366</accession>
<keyword evidence="5" id="KW-1185">Reference proteome</keyword>
<dbReference type="OMA" id="DDRWEPK"/>
<feature type="compositionally biased region" description="Polar residues" evidence="3">
    <location>
        <begin position="530"/>
        <end position="539"/>
    </location>
</feature>
<feature type="compositionally biased region" description="Basic and acidic residues" evidence="3">
    <location>
        <begin position="490"/>
        <end position="510"/>
    </location>
</feature>
<dbReference type="PANTHER" id="PTHR15635:SF11">
    <property type="entry name" value="COILED-COIL DOMAIN-CONTAINING PROTEIN 9"/>
    <property type="match status" value="1"/>
</dbReference>
<feature type="compositionally biased region" description="Basic and acidic residues" evidence="3">
    <location>
        <begin position="156"/>
        <end position="172"/>
    </location>
</feature>
<feature type="compositionally biased region" description="Basic and acidic residues" evidence="3">
    <location>
        <begin position="255"/>
        <end position="271"/>
    </location>
</feature>
<keyword evidence="1" id="KW-0597">Phosphoprotein</keyword>
<evidence type="ECO:0008006" key="6">
    <source>
        <dbReference type="Google" id="ProtNLM"/>
    </source>
</evidence>
<protein>
    <recommendedName>
        <fullName evidence="6">Coiled-coil domain-containing protein 9</fullName>
    </recommendedName>
</protein>
<comment type="caution">
    <text evidence="4">The sequence shown here is derived from an EMBL/GenBank/DDBJ whole genome shotgun (WGS) entry which is preliminary data.</text>
</comment>
<organism evidence="4 5">
    <name type="scientific">Scyliorhinus torazame</name>
    <name type="common">Cloudy catshark</name>
    <name type="synonym">Catulus torazame</name>
    <dbReference type="NCBI Taxonomy" id="75743"/>
    <lineage>
        <taxon>Eukaryota</taxon>
        <taxon>Metazoa</taxon>
        <taxon>Chordata</taxon>
        <taxon>Craniata</taxon>
        <taxon>Vertebrata</taxon>
        <taxon>Chondrichthyes</taxon>
        <taxon>Elasmobranchii</taxon>
        <taxon>Galeomorphii</taxon>
        <taxon>Galeoidea</taxon>
        <taxon>Carcharhiniformes</taxon>
        <taxon>Scyliorhinidae</taxon>
        <taxon>Scyliorhinus</taxon>
    </lineage>
</organism>
<gene>
    <name evidence="4" type="ORF">scyTo_0017953</name>
</gene>
<feature type="compositionally biased region" description="Basic and acidic residues" evidence="3">
    <location>
        <begin position="37"/>
        <end position="49"/>
    </location>
</feature>
<evidence type="ECO:0000313" key="5">
    <source>
        <dbReference type="Proteomes" id="UP000288216"/>
    </source>
</evidence>
<evidence type="ECO:0000313" key="4">
    <source>
        <dbReference type="EMBL" id="GCB79763.1"/>
    </source>
</evidence>
<feature type="compositionally biased region" description="Acidic residues" evidence="3">
    <location>
        <begin position="353"/>
        <end position="382"/>
    </location>
</feature>
<feature type="compositionally biased region" description="Basic and acidic residues" evidence="3">
    <location>
        <begin position="383"/>
        <end position="395"/>
    </location>
</feature>